<evidence type="ECO:0000313" key="2">
    <source>
        <dbReference type="EMBL" id="TRX96305.1"/>
    </source>
</evidence>
<evidence type="ECO:0000259" key="1">
    <source>
        <dbReference type="Pfam" id="PF20150"/>
    </source>
</evidence>
<accession>A0A553I7X7</accession>
<keyword evidence="3" id="KW-1185">Reference proteome</keyword>
<dbReference type="InterPro" id="IPR045518">
    <property type="entry name" value="2EXR"/>
</dbReference>
<dbReference type="OrthoDB" id="4776651at2759"/>
<proteinExistence type="predicted"/>
<feature type="domain" description="2EXR" evidence="1">
    <location>
        <begin position="6"/>
        <end position="90"/>
    </location>
</feature>
<comment type="caution">
    <text evidence="2">The sequence shown here is derived from an EMBL/GenBank/DDBJ whole genome shotgun (WGS) entry which is preliminary data.</text>
</comment>
<name>A0A553I7X7_9PEZI</name>
<dbReference type="Pfam" id="PF20150">
    <property type="entry name" value="2EXR"/>
    <property type="match status" value="1"/>
</dbReference>
<organism evidence="2 3">
    <name type="scientific">Xylaria flabelliformis</name>
    <dbReference type="NCBI Taxonomy" id="2512241"/>
    <lineage>
        <taxon>Eukaryota</taxon>
        <taxon>Fungi</taxon>
        <taxon>Dikarya</taxon>
        <taxon>Ascomycota</taxon>
        <taxon>Pezizomycotina</taxon>
        <taxon>Sordariomycetes</taxon>
        <taxon>Xylariomycetidae</taxon>
        <taxon>Xylariales</taxon>
        <taxon>Xylariaceae</taxon>
        <taxon>Xylaria</taxon>
    </lineage>
</organism>
<dbReference type="EMBL" id="VFLP01000011">
    <property type="protein sequence ID" value="TRX96305.1"/>
    <property type="molecule type" value="Genomic_DNA"/>
</dbReference>
<sequence length="388" mass="44884">MSETTFPQFRRLPCELRQKVWAEYALPRGPMVHSISYSGNLIDNFLLCSFSFDCDGVDPYSQVNVYHLATTRALMQVNYEARKTVLVGRQLQRVISSDHFSIEAFHGGGSRLQDYLFNSSRWRRYRLPHGVIYHKFFFVNWDIDLFYFRSGIHNFMDTILEESCLQKMQRIAVEIRGPKVKNGGLYAPSYTTFFDPWKCTGSPVSPHLLASVKIISLVLTYKAARKIYQQHLIEHHNREPDTEPSGDIEEYKEATGTGLEPSQIGECDYQKWARCIPREGKYGFVDHSQFFNRPLTRLALPGDVWETPLISLEDWIDEMISKTEGDARENFCGRPVDIRMFVDIDGRFDYSISKKCGLQFGVSRDNWSSEVEWNFEGVLGSEGERILV</sequence>
<dbReference type="AlphaFoldDB" id="A0A553I7X7"/>
<gene>
    <name evidence="2" type="ORF">FHL15_002577</name>
</gene>
<protein>
    <recommendedName>
        <fullName evidence="1">2EXR domain-containing protein</fullName>
    </recommendedName>
</protein>
<dbReference type="Proteomes" id="UP000319160">
    <property type="component" value="Unassembled WGS sequence"/>
</dbReference>
<evidence type="ECO:0000313" key="3">
    <source>
        <dbReference type="Proteomes" id="UP000319160"/>
    </source>
</evidence>
<reference evidence="3" key="1">
    <citation type="submission" date="2019-06" db="EMBL/GenBank/DDBJ databases">
        <title>Draft genome sequence of the griseofulvin-producing fungus Xylaria cubensis strain G536.</title>
        <authorList>
            <person name="Mead M.E."/>
            <person name="Raja H.A."/>
            <person name="Steenwyk J.L."/>
            <person name="Knowles S.L."/>
            <person name="Oberlies N.H."/>
            <person name="Rokas A."/>
        </authorList>
    </citation>
    <scope>NUCLEOTIDE SEQUENCE [LARGE SCALE GENOMIC DNA]</scope>
    <source>
        <strain evidence="3">G536</strain>
    </source>
</reference>